<comment type="caution">
    <text evidence="2">The sequence shown here is derived from an EMBL/GenBank/DDBJ whole genome shotgun (WGS) entry which is preliminary data.</text>
</comment>
<accession>A0A5J4QI70</accession>
<keyword evidence="1" id="KW-0472">Membrane</keyword>
<feature type="transmembrane region" description="Helical" evidence="1">
    <location>
        <begin position="12"/>
        <end position="29"/>
    </location>
</feature>
<evidence type="ECO:0008006" key="3">
    <source>
        <dbReference type="Google" id="ProtNLM"/>
    </source>
</evidence>
<keyword evidence="1" id="KW-1133">Transmembrane helix</keyword>
<evidence type="ECO:0000313" key="2">
    <source>
        <dbReference type="EMBL" id="KAA6321537.1"/>
    </source>
</evidence>
<evidence type="ECO:0000256" key="1">
    <source>
        <dbReference type="SAM" id="Phobius"/>
    </source>
</evidence>
<proteinExistence type="predicted"/>
<dbReference type="AlphaFoldDB" id="A0A5J4QI70"/>
<keyword evidence="1" id="KW-0812">Transmembrane</keyword>
<dbReference type="EMBL" id="SNRY01003283">
    <property type="protein sequence ID" value="KAA6321537.1"/>
    <property type="molecule type" value="Genomic_DNA"/>
</dbReference>
<reference evidence="2" key="1">
    <citation type="submission" date="2019-03" db="EMBL/GenBank/DDBJ databases">
        <title>Single cell metagenomics reveals metabolic interactions within the superorganism composed of flagellate Streblomastix strix and complex community of Bacteroidetes bacteria on its surface.</title>
        <authorList>
            <person name="Treitli S.C."/>
            <person name="Kolisko M."/>
            <person name="Husnik F."/>
            <person name="Keeling P."/>
            <person name="Hampl V."/>
        </authorList>
    </citation>
    <scope>NUCLEOTIDE SEQUENCE</scope>
    <source>
        <strain evidence="2">STM</strain>
    </source>
</reference>
<gene>
    <name evidence="2" type="ORF">EZS27_028820</name>
</gene>
<organism evidence="2">
    <name type="scientific">termite gut metagenome</name>
    <dbReference type="NCBI Taxonomy" id="433724"/>
    <lineage>
        <taxon>unclassified sequences</taxon>
        <taxon>metagenomes</taxon>
        <taxon>organismal metagenomes</taxon>
    </lineage>
</organism>
<protein>
    <recommendedName>
        <fullName evidence="3">Transposase</fullName>
    </recommendedName>
</protein>
<sequence>MKYFLGDNQNAIEIQIWTAMLANLLLTLIKSKIKRKWAFSNMVSVVRTQLMSYINIFRFLEDPEDCLRAVIKEKEMTYQNTLFPEMRGLAFEN</sequence>
<name>A0A5J4QI70_9ZZZZ</name>